<dbReference type="AlphaFoldDB" id="A0A5J6WGC4"/>
<dbReference type="RefSeq" id="WP_019439334.1">
    <property type="nucleotide sequence ID" value="NZ_ALOE01000001.1"/>
</dbReference>
<accession>A0A5J6WGC4</accession>
<dbReference type="InterPro" id="IPR031025">
    <property type="entry name" value="LruC_dom"/>
</dbReference>
<evidence type="ECO:0000313" key="3">
    <source>
        <dbReference type="EMBL" id="QFI37057.1"/>
    </source>
</evidence>
<dbReference type="KEGG" id="mmaa:FR932_04035"/>
<gene>
    <name evidence="3" type="ORF">FR932_04035</name>
</gene>
<evidence type="ECO:0000259" key="2">
    <source>
        <dbReference type="Pfam" id="PF16130"/>
    </source>
</evidence>
<organism evidence="3 4">
    <name type="scientific">Moritella marina ATCC 15381</name>
    <dbReference type="NCBI Taxonomy" id="1202962"/>
    <lineage>
        <taxon>Bacteria</taxon>
        <taxon>Pseudomonadati</taxon>
        <taxon>Pseudomonadota</taxon>
        <taxon>Gammaproteobacteria</taxon>
        <taxon>Alteromonadales</taxon>
        <taxon>Moritellaceae</taxon>
        <taxon>Moritella</taxon>
    </lineage>
</organism>
<evidence type="ECO:0000256" key="1">
    <source>
        <dbReference type="SAM" id="SignalP"/>
    </source>
</evidence>
<dbReference type="OrthoDB" id="1204817at2"/>
<sequence length="579" mass="62902">MHTFKLNKLCSLGLLALSSSVFTHSAFATATQEGTVNNGNGTFTYTQKINATSTLPHYNQSIASPATGGFGFYSGYNQDFGWQHSFGDIITNPLIQIQSATLMIRAYDVDSESFHGTNGEYDGIAVDGVDLNPGLLQGTNNTWSETSFDLPIFSISDDGLINTFMDADMYNISGTMNWVTQLDYSLLTITYLETTNNPPLKPELSMSPSSCDATTASDLVASITGPTPADPDGDSVSYLYRWFVDIGQGSVVDDEVAGKTDHQGNTVLSTQTIDGETWRVQVTAVDSNGLVSDPEFSTWISIDTDCDGDGVDDVYDDYPADPERAFNNYNPSATLVFEDLWPEKGDYDYNDFVMQNVFNTITHASGAVKEVAIAGNAVARGAGYANAFAISFLTDTSNIESSSLTLDGNLSTLTPEAGHTGEAVIVLIDNISSVLPSGTYSFYNTQNGDDRPLVPIEFNVVFETPVPVLTLGDAPFNPFIYRVANRGLEIHMSDRAPTDLADLTLLGTSDDASDPNTNSYYQTANGHPWALYVPSIWTHPYEYIDVLLAYPQMQVWAESGGSTNPGWFAYPDTTHCWKC</sequence>
<keyword evidence="4" id="KW-1185">Reference proteome</keyword>
<protein>
    <submittedName>
        <fullName evidence="3">LruC domain-containing protein</fullName>
    </submittedName>
</protein>
<dbReference type="EMBL" id="CP044399">
    <property type="protein sequence ID" value="QFI37057.1"/>
    <property type="molecule type" value="Genomic_DNA"/>
</dbReference>
<keyword evidence="1" id="KW-0732">Signal</keyword>
<proteinExistence type="predicted"/>
<feature type="chain" id="PRO_5023933453" evidence="1">
    <location>
        <begin position="29"/>
        <end position="579"/>
    </location>
</feature>
<dbReference type="Proteomes" id="UP000327424">
    <property type="component" value="Chromosome"/>
</dbReference>
<feature type="signal peptide" evidence="1">
    <location>
        <begin position="1"/>
        <end position="28"/>
    </location>
</feature>
<reference evidence="3 4" key="1">
    <citation type="submission" date="2019-09" db="EMBL/GenBank/DDBJ databases">
        <title>Hybrid Assembly of the complete Genome of the Deep-Sea Bacterium Moritella marina from long Nanopore and Illumina reads.</title>
        <authorList>
            <person name="Magin S."/>
            <person name="Georgoulis A."/>
            <person name="Papadimitriou K."/>
            <person name="Iliakis G."/>
            <person name="Vorgias C.E."/>
        </authorList>
    </citation>
    <scope>NUCLEOTIDE SEQUENCE [LARGE SCALE GENOMIC DNA]</scope>
    <source>
        <strain evidence="3 4">MP-1</strain>
    </source>
</reference>
<evidence type="ECO:0000313" key="4">
    <source>
        <dbReference type="Proteomes" id="UP000327424"/>
    </source>
</evidence>
<dbReference type="Pfam" id="PF16130">
    <property type="entry name" value="DUF4842"/>
    <property type="match status" value="1"/>
</dbReference>
<dbReference type="NCBIfam" id="TIGR04456">
    <property type="entry name" value="LruC_dom"/>
    <property type="match status" value="1"/>
</dbReference>
<feature type="domain" description="DUF4842" evidence="2">
    <location>
        <begin position="367"/>
        <end position="568"/>
    </location>
</feature>
<dbReference type="InterPro" id="IPR032295">
    <property type="entry name" value="DUF4842"/>
</dbReference>
<name>A0A5J6WGC4_MORMI</name>